<dbReference type="Proteomes" id="UP000027093">
    <property type="component" value="Chromosome"/>
</dbReference>
<organism evidence="1 2">
    <name type="scientific">Nitrososphaera viennensis EN76</name>
    <dbReference type="NCBI Taxonomy" id="926571"/>
    <lineage>
        <taxon>Archaea</taxon>
        <taxon>Nitrososphaerota</taxon>
        <taxon>Nitrososphaeria</taxon>
        <taxon>Nitrososphaerales</taxon>
        <taxon>Nitrososphaeraceae</taxon>
        <taxon>Nitrososphaera</taxon>
    </lineage>
</organism>
<dbReference type="HOGENOM" id="CLU_2550396_0_0_2"/>
<dbReference type="InterPro" id="IPR035069">
    <property type="entry name" value="TTHA1013/TTHA0281-like"/>
</dbReference>
<dbReference type="STRING" id="926571.NVIE_025320"/>
<accession>A0A060HUP2</accession>
<evidence type="ECO:0008006" key="3">
    <source>
        <dbReference type="Google" id="ProtNLM"/>
    </source>
</evidence>
<dbReference type="Gene3D" id="3.30.160.250">
    <property type="match status" value="1"/>
</dbReference>
<keyword evidence="2" id="KW-1185">Reference proteome</keyword>
<reference evidence="1 2" key="1">
    <citation type="journal article" date="2014" name="Int. J. Syst. Evol. Microbiol.">
        <title>Nitrososphaera viennensis gen. nov., sp. nov., an aerobic and mesophilic, ammonia-oxidizing archaeon from soil and a member of the archaeal phylum Thaumarchaeota.</title>
        <authorList>
            <person name="Stieglmeier M."/>
            <person name="Klingl A."/>
            <person name="Alves R.J."/>
            <person name="Rittmann S.K."/>
            <person name="Melcher M."/>
            <person name="Leisch N."/>
            <person name="Schleper C."/>
        </authorList>
    </citation>
    <scope>NUCLEOTIDE SEQUENCE [LARGE SCALE GENOMIC DNA]</scope>
    <source>
        <strain evidence="1">EN76</strain>
    </source>
</reference>
<name>A0A060HUP2_9ARCH</name>
<protein>
    <recommendedName>
        <fullName evidence="3">HicB-like antitoxin of toxin-antitoxin system domain-containing protein</fullName>
    </recommendedName>
</protein>
<dbReference type="KEGG" id="nvn:NVIE_025320"/>
<evidence type="ECO:0000313" key="2">
    <source>
        <dbReference type="Proteomes" id="UP000027093"/>
    </source>
</evidence>
<dbReference type="EMBL" id="CP007536">
    <property type="protein sequence ID" value="AIC16802.1"/>
    <property type="molecule type" value="Genomic_DNA"/>
</dbReference>
<sequence length="82" mass="9408">MHKDSMNMPTLHYHLKKKDGAYIAKCVEIPAVMVYAKTPKEIEDKLNKAVRSYLDAFPDEMQMIKNQQVKELAISQDLQAKG</sequence>
<dbReference type="SUPFAM" id="SSF143100">
    <property type="entry name" value="TTHA1013/TTHA0281-like"/>
    <property type="match status" value="1"/>
</dbReference>
<dbReference type="AlphaFoldDB" id="A0A060HUP2"/>
<gene>
    <name evidence="1" type="ORF">NVIE_025320</name>
</gene>
<evidence type="ECO:0000313" key="1">
    <source>
        <dbReference type="EMBL" id="AIC16802.1"/>
    </source>
</evidence>
<proteinExistence type="predicted"/>